<protein>
    <submittedName>
        <fullName evidence="1">Uncharacterized protein</fullName>
    </submittedName>
</protein>
<dbReference type="AlphaFoldDB" id="A2F9K0"/>
<dbReference type="EMBL" id="DS113676">
    <property type="protein sequence ID" value="EAX98429.1"/>
    <property type="molecule type" value="Genomic_DNA"/>
</dbReference>
<dbReference type="VEuPathDB" id="TrichDB:TVAG_264780"/>
<reference evidence="1" key="2">
    <citation type="journal article" date="2007" name="Science">
        <title>Draft genome sequence of the sexually transmitted pathogen Trichomonas vaginalis.</title>
        <authorList>
            <person name="Carlton J.M."/>
            <person name="Hirt R.P."/>
            <person name="Silva J.C."/>
            <person name="Delcher A.L."/>
            <person name="Schatz M."/>
            <person name="Zhao Q."/>
            <person name="Wortman J.R."/>
            <person name="Bidwell S.L."/>
            <person name="Alsmark U.C.M."/>
            <person name="Besteiro S."/>
            <person name="Sicheritz-Ponten T."/>
            <person name="Noel C.J."/>
            <person name="Dacks J.B."/>
            <person name="Foster P.G."/>
            <person name="Simillion C."/>
            <person name="Van de Peer Y."/>
            <person name="Miranda-Saavedra D."/>
            <person name="Barton G.J."/>
            <person name="Westrop G.D."/>
            <person name="Mueller S."/>
            <person name="Dessi D."/>
            <person name="Fiori P.L."/>
            <person name="Ren Q."/>
            <person name="Paulsen I."/>
            <person name="Zhang H."/>
            <person name="Bastida-Corcuera F.D."/>
            <person name="Simoes-Barbosa A."/>
            <person name="Brown M.T."/>
            <person name="Hayes R.D."/>
            <person name="Mukherjee M."/>
            <person name="Okumura C.Y."/>
            <person name="Schneider R."/>
            <person name="Smith A.J."/>
            <person name="Vanacova S."/>
            <person name="Villalvazo M."/>
            <person name="Haas B.J."/>
            <person name="Pertea M."/>
            <person name="Feldblyum T.V."/>
            <person name="Utterback T.R."/>
            <person name="Shu C.L."/>
            <person name="Osoegawa K."/>
            <person name="de Jong P.J."/>
            <person name="Hrdy I."/>
            <person name="Horvathova L."/>
            <person name="Zubacova Z."/>
            <person name="Dolezal P."/>
            <person name="Malik S.B."/>
            <person name="Logsdon J.M. Jr."/>
            <person name="Henze K."/>
            <person name="Gupta A."/>
            <person name="Wang C.C."/>
            <person name="Dunne R.L."/>
            <person name="Upcroft J.A."/>
            <person name="Upcroft P."/>
            <person name="White O."/>
            <person name="Salzberg S.L."/>
            <person name="Tang P."/>
            <person name="Chiu C.-H."/>
            <person name="Lee Y.-S."/>
            <person name="Embley T.M."/>
            <person name="Coombs G.H."/>
            <person name="Mottram J.C."/>
            <person name="Tachezy J."/>
            <person name="Fraser-Liggett C.M."/>
            <person name="Johnson P.J."/>
        </authorList>
    </citation>
    <scope>NUCLEOTIDE SEQUENCE [LARGE SCALE GENOMIC DNA]</scope>
    <source>
        <strain evidence="1">G3</strain>
    </source>
</reference>
<dbReference type="Proteomes" id="UP000001542">
    <property type="component" value="Unassembled WGS sequence"/>
</dbReference>
<evidence type="ECO:0000313" key="1">
    <source>
        <dbReference type="EMBL" id="EAX98429.1"/>
    </source>
</evidence>
<organism evidence="1 2">
    <name type="scientific">Trichomonas vaginalis (strain ATCC PRA-98 / G3)</name>
    <dbReference type="NCBI Taxonomy" id="412133"/>
    <lineage>
        <taxon>Eukaryota</taxon>
        <taxon>Metamonada</taxon>
        <taxon>Parabasalia</taxon>
        <taxon>Trichomonadida</taxon>
        <taxon>Trichomonadidae</taxon>
        <taxon>Trichomonas</taxon>
    </lineage>
</organism>
<keyword evidence="2" id="KW-1185">Reference proteome</keyword>
<dbReference type="KEGG" id="tva:4756225"/>
<sequence>MNGHLYKCYLRNRKSGPSLDEIFDAENLLYNEYSGKETVHHFSLSEYSINLRHFNNVAEVSSEKFVQVLGKYNKEHFELDNNTLLTTWNATDTSNNRKINIKYGCDPSLSDKGAITNYYSSDRNINITFSTPLLCNFQLFTLPNVTYNDCFIF</sequence>
<proteinExistence type="predicted"/>
<gene>
    <name evidence="1" type="ORF">TVAG_264780</name>
</gene>
<name>A2F9K0_TRIV3</name>
<dbReference type="VEuPathDB" id="TrichDB:TVAGG3_0276820"/>
<dbReference type="RefSeq" id="XP_001311359.1">
    <property type="nucleotide sequence ID" value="XM_001311358.1"/>
</dbReference>
<reference evidence="1" key="1">
    <citation type="submission" date="2006-10" db="EMBL/GenBank/DDBJ databases">
        <authorList>
            <person name="Amadeo P."/>
            <person name="Zhao Q."/>
            <person name="Wortman J."/>
            <person name="Fraser-Liggett C."/>
            <person name="Carlton J."/>
        </authorList>
    </citation>
    <scope>NUCLEOTIDE SEQUENCE</scope>
    <source>
        <strain evidence="1">G3</strain>
    </source>
</reference>
<accession>A2F9K0</accession>
<dbReference type="InParanoid" id="A2F9K0"/>
<evidence type="ECO:0000313" key="2">
    <source>
        <dbReference type="Proteomes" id="UP000001542"/>
    </source>
</evidence>